<dbReference type="InterPro" id="IPR036188">
    <property type="entry name" value="FAD/NAD-bd_sf"/>
</dbReference>
<evidence type="ECO:0000259" key="13">
    <source>
        <dbReference type="PROSITE" id="PS50903"/>
    </source>
</evidence>
<evidence type="ECO:0000256" key="12">
    <source>
        <dbReference type="ARBA" id="ARBA00023004"/>
    </source>
</evidence>
<evidence type="ECO:0000256" key="8">
    <source>
        <dbReference type="ARBA" id="ARBA00022630"/>
    </source>
</evidence>
<dbReference type="GO" id="GO:0016491">
    <property type="term" value="F:oxidoreductase activity"/>
    <property type="evidence" value="ECO:0007669"/>
    <property type="project" value="InterPro"/>
</dbReference>
<dbReference type="InterPro" id="IPR024934">
    <property type="entry name" value="Rubredoxin-like_dom"/>
</dbReference>
<dbReference type="RefSeq" id="WP_182999495.1">
    <property type="nucleotide sequence ID" value="NZ_JABEQJ010000047.1"/>
</dbReference>
<comment type="function">
    <text evidence="3">Involved in the hydrocarbon hydroxylating system, which transfers electrons from NADH to rubredoxin reductase and then through rubredoxin to alkane 1 monooxygenase.</text>
</comment>
<keyword evidence="11" id="KW-0249">Electron transport</keyword>
<dbReference type="CDD" id="cd00730">
    <property type="entry name" value="rubredoxin"/>
    <property type="match status" value="1"/>
</dbReference>
<dbReference type="PROSITE" id="PS50903">
    <property type="entry name" value="RUBREDOXIN_LIKE"/>
    <property type="match status" value="1"/>
</dbReference>
<evidence type="ECO:0000256" key="7">
    <source>
        <dbReference type="ARBA" id="ARBA00022448"/>
    </source>
</evidence>
<dbReference type="InterPro" id="IPR023753">
    <property type="entry name" value="FAD/NAD-binding_dom"/>
</dbReference>
<keyword evidence="7" id="KW-0813">Transport</keyword>
<comment type="similarity">
    <text evidence="6">Belongs to the FAD-dependent oxidoreductase family.</text>
</comment>
<evidence type="ECO:0000256" key="1">
    <source>
        <dbReference type="ARBA" id="ARBA00001965"/>
    </source>
</evidence>
<evidence type="ECO:0000256" key="5">
    <source>
        <dbReference type="ARBA" id="ARBA00005337"/>
    </source>
</evidence>
<dbReference type="EMBL" id="JABEQJ010000047">
    <property type="protein sequence ID" value="MBB2162678.1"/>
    <property type="molecule type" value="Genomic_DNA"/>
</dbReference>
<proteinExistence type="inferred from homology"/>
<evidence type="ECO:0000256" key="2">
    <source>
        <dbReference type="ARBA" id="ARBA00001974"/>
    </source>
</evidence>
<dbReference type="GO" id="GO:0005506">
    <property type="term" value="F:iron ion binding"/>
    <property type="evidence" value="ECO:0007669"/>
    <property type="project" value="InterPro"/>
</dbReference>
<evidence type="ECO:0000256" key="9">
    <source>
        <dbReference type="ARBA" id="ARBA00022723"/>
    </source>
</evidence>
<comment type="cofactor">
    <cofactor evidence="1">
        <name>Fe(3+)</name>
        <dbReference type="ChEBI" id="CHEBI:29034"/>
    </cofactor>
</comment>
<dbReference type="Pfam" id="PF00301">
    <property type="entry name" value="Rubredoxin"/>
    <property type="match status" value="1"/>
</dbReference>
<dbReference type="PRINTS" id="PR00163">
    <property type="entry name" value="RUBREDOXIN"/>
</dbReference>
<dbReference type="FunFam" id="2.20.28.10:FF:000001">
    <property type="entry name" value="Rubredoxin"/>
    <property type="match status" value="1"/>
</dbReference>
<evidence type="ECO:0000256" key="11">
    <source>
        <dbReference type="ARBA" id="ARBA00022982"/>
    </source>
</evidence>
<keyword evidence="9" id="KW-0479">Metal-binding</keyword>
<comment type="caution">
    <text evidence="14">The sequence shown here is derived from an EMBL/GenBank/DDBJ whole genome shotgun (WGS) entry which is preliminary data.</text>
</comment>
<evidence type="ECO:0000313" key="15">
    <source>
        <dbReference type="Proteomes" id="UP000589085"/>
    </source>
</evidence>
<evidence type="ECO:0000256" key="4">
    <source>
        <dbReference type="ARBA" id="ARBA00004933"/>
    </source>
</evidence>
<dbReference type="InterPro" id="IPR050260">
    <property type="entry name" value="FAD-bd_OxRdtase"/>
</dbReference>
<evidence type="ECO:0000313" key="14">
    <source>
        <dbReference type="EMBL" id="MBB2162678.1"/>
    </source>
</evidence>
<dbReference type="Gene3D" id="2.20.28.10">
    <property type="match status" value="1"/>
</dbReference>
<comment type="similarity">
    <text evidence="5">Belongs to the rubredoxin family.</text>
</comment>
<sequence length="449" mass="47785">MNAAYEEADAFRRYICIVCGWIYDEALGDPDSGLPPGTRFDDIPDDWSCPLCGVCKADFEPYLPVAPDAVPATPTQIPGRSSGTIWDAVIVGAGSAGWSVAERLRALAPSASIVMVSACDADRYAKPLLSVALSRRLDLGDIRSAGGEEAALELDVRLLSRTVVSGIEPSGRRVRTTSGTLRYRSLVLAYGARPIPCPELPDSLVWRINTLRSWQGLRARIGARSRHIVVVGAGLIGCELAEDAVLSGHDVTLLCRDDVPLRGMLPAEAGAVVAERLRATGIRLVTDCRVTGVRGAGDGVEIEMQAAGDAACLPADIVIAATGLRTDLRLARVAGIETDCAIAVDPATMRTSAPDIYALGDCVSLNGVPCRYIAPLAGQADVIAHQILGHAHAGYRHRSPKIRLKSRTAGFALSGQPHPDMPWEPVDQVPGRLVMQQRRGDTVIARLEV</sequence>
<dbReference type="PRINTS" id="PR00368">
    <property type="entry name" value="FADPNR"/>
</dbReference>
<organism evidence="14 15">
    <name type="scientific">Gluconacetobacter sacchari</name>
    <dbReference type="NCBI Taxonomy" id="92759"/>
    <lineage>
        <taxon>Bacteria</taxon>
        <taxon>Pseudomonadati</taxon>
        <taxon>Pseudomonadota</taxon>
        <taxon>Alphaproteobacteria</taxon>
        <taxon>Acetobacterales</taxon>
        <taxon>Acetobacteraceae</taxon>
        <taxon>Gluconacetobacter</taxon>
    </lineage>
</organism>
<keyword evidence="12" id="KW-0408">Iron</keyword>
<dbReference type="SUPFAM" id="SSF51905">
    <property type="entry name" value="FAD/NAD(P)-binding domain"/>
    <property type="match status" value="1"/>
</dbReference>
<dbReference type="Proteomes" id="UP000589085">
    <property type="component" value="Unassembled WGS sequence"/>
</dbReference>
<evidence type="ECO:0000256" key="10">
    <source>
        <dbReference type="ARBA" id="ARBA00022827"/>
    </source>
</evidence>
<dbReference type="Pfam" id="PF07992">
    <property type="entry name" value="Pyr_redox_2"/>
    <property type="match status" value="1"/>
</dbReference>
<gene>
    <name evidence="14" type="ORF">HLH48_21445</name>
</gene>
<dbReference type="InterPro" id="IPR018527">
    <property type="entry name" value="Rubredoxin_Fe_BS"/>
</dbReference>
<feature type="domain" description="Rubredoxin-like" evidence="13">
    <location>
        <begin position="11"/>
        <end position="62"/>
    </location>
</feature>
<dbReference type="PROSITE" id="PS00202">
    <property type="entry name" value="RUBREDOXIN"/>
    <property type="match status" value="1"/>
</dbReference>
<accession>A0A7W4IGV0</accession>
<reference evidence="14 15" key="1">
    <citation type="submission" date="2020-04" db="EMBL/GenBank/DDBJ databases">
        <title>Description of novel Gluconacetobacter.</title>
        <authorList>
            <person name="Sombolestani A."/>
        </authorList>
    </citation>
    <scope>NUCLEOTIDE SEQUENCE [LARGE SCALE GENOMIC DNA]</scope>
    <source>
        <strain evidence="14 15">LMG 19747</strain>
    </source>
</reference>
<name>A0A7W4IGV0_9PROT</name>
<protein>
    <submittedName>
        <fullName evidence="14">FAD-dependent oxidoreductase</fullName>
    </submittedName>
</protein>
<dbReference type="PANTHER" id="PTHR43429:SF3">
    <property type="entry name" value="NITRITE REDUCTASE [NAD(P)H]"/>
    <property type="match status" value="1"/>
</dbReference>
<evidence type="ECO:0000256" key="3">
    <source>
        <dbReference type="ARBA" id="ARBA00002792"/>
    </source>
</evidence>
<comment type="cofactor">
    <cofactor evidence="2">
        <name>FAD</name>
        <dbReference type="ChEBI" id="CHEBI:57692"/>
    </cofactor>
</comment>
<dbReference type="InterPro" id="IPR024935">
    <property type="entry name" value="Rubredoxin_dom"/>
</dbReference>
<keyword evidence="8" id="KW-0285">Flavoprotein</keyword>
<keyword evidence="10" id="KW-0274">FAD</keyword>
<comment type="pathway">
    <text evidence="4">Hydrocarbon metabolism; alkane degradation.</text>
</comment>
<dbReference type="Gene3D" id="3.50.50.60">
    <property type="entry name" value="FAD/NAD(P)-binding domain"/>
    <property type="match status" value="2"/>
</dbReference>
<dbReference type="PANTHER" id="PTHR43429">
    <property type="entry name" value="PYRIDINE NUCLEOTIDE-DISULFIDE OXIDOREDUCTASE DOMAIN-CONTAINING"/>
    <property type="match status" value="1"/>
</dbReference>
<evidence type="ECO:0000256" key="6">
    <source>
        <dbReference type="ARBA" id="ARBA00006442"/>
    </source>
</evidence>
<dbReference type="PRINTS" id="PR00411">
    <property type="entry name" value="PNDRDTASEI"/>
</dbReference>
<dbReference type="AlphaFoldDB" id="A0A7W4IGV0"/>
<dbReference type="SUPFAM" id="SSF57802">
    <property type="entry name" value="Rubredoxin-like"/>
    <property type="match status" value="1"/>
</dbReference>